<comment type="caution">
    <text evidence="3">The sequence shown here is derived from an EMBL/GenBank/DDBJ whole genome shotgun (WGS) entry which is preliminary data.</text>
</comment>
<dbReference type="RefSeq" id="WP_094452074.1">
    <property type="nucleotide sequence ID" value="NZ_NMVJ01000001.1"/>
</dbReference>
<dbReference type="EMBL" id="NMVJ01000001">
    <property type="protein sequence ID" value="OYN92052.1"/>
    <property type="molecule type" value="Genomic_DNA"/>
</dbReference>
<accession>A0A255ERG7</accession>
<dbReference type="Proteomes" id="UP000216300">
    <property type="component" value="Unassembled WGS sequence"/>
</dbReference>
<feature type="domain" description="Serine aminopeptidase S33" evidence="2">
    <location>
        <begin position="115"/>
        <end position="245"/>
    </location>
</feature>
<keyword evidence="4" id="KW-1185">Reference proteome</keyword>
<sequence>MKPVDTPGHSIRPSLDGHWDASLDLLRHTTSRTIAAVARQRRQDRDLLADGGLDAARAEIRARLAVALTMDPDAEPEPLTGERVREATGDAPELWLLRTPAGSPLTATRHVPAGDPRAQLIMIPGHALEGKAYPQYQAVGAAMARAGIQTWTPDPLGQGERLSRPGELAGSTTEHADAGFEAWRRGLNPMRWFLAEIRSLVSRLLADHPELPIFVMGHSGGGTQTAQLGAVEPRVAGAVIACSITSRADHVWSGNRIDAEQVLLGADGLDAHHLLAAWAPRPTLVLSTTADFFGLRGAQGEVERAKPWWDGSSHGPDGLRQVVVDAPHALTEDMRTEAVNFVAGLCGAGASESLAADSSRSAAPAPAATALQVTRSGQVRGEVAGPLLLDLAHAAPELPLTAERVRAMVDLKGRPLSEPYARWLPEADHMAHVLWQVEPAPEGLAEDTPAAGLYGAGIWQQAPDRSARLNLHLCDVRQPPARPRLPGATLMVDVRGHGALTVHQRDDLSPDHPASSTARVLSELLALGDSLFAGRVRDVLQAARVLRDRHGEPTAPITVTAEPDLARVAYAASLADPTLIWDGPSDPPGTWQDAAPLPMD</sequence>
<dbReference type="Pfam" id="PF12146">
    <property type="entry name" value="Hydrolase_4"/>
    <property type="match status" value="1"/>
</dbReference>
<dbReference type="OrthoDB" id="9806902at2"/>
<dbReference type="InterPro" id="IPR022742">
    <property type="entry name" value="Hydrolase_4"/>
</dbReference>
<proteinExistence type="predicted"/>
<dbReference type="SUPFAM" id="SSF53474">
    <property type="entry name" value="alpha/beta-Hydrolases"/>
    <property type="match status" value="1"/>
</dbReference>
<feature type="region of interest" description="Disordered" evidence="1">
    <location>
        <begin position="152"/>
        <end position="174"/>
    </location>
</feature>
<name>A0A255ERG7_9ACTN</name>
<evidence type="ECO:0000256" key="1">
    <source>
        <dbReference type="SAM" id="MobiDB-lite"/>
    </source>
</evidence>
<evidence type="ECO:0000313" key="4">
    <source>
        <dbReference type="Proteomes" id="UP000216300"/>
    </source>
</evidence>
<evidence type="ECO:0000313" key="3">
    <source>
        <dbReference type="EMBL" id="OYN92052.1"/>
    </source>
</evidence>
<protein>
    <recommendedName>
        <fullName evidence="2">Serine aminopeptidase S33 domain-containing protein</fullName>
    </recommendedName>
</protein>
<dbReference type="AlphaFoldDB" id="A0A255ERG7"/>
<dbReference type="Gene3D" id="3.40.50.1820">
    <property type="entry name" value="alpha/beta hydrolase"/>
    <property type="match status" value="1"/>
</dbReference>
<gene>
    <name evidence="3" type="ORF">CGZ91_00570</name>
</gene>
<organism evidence="3 4">
    <name type="scientific">Parenemella sanctibonifatiensis</name>
    <dbReference type="NCBI Taxonomy" id="2016505"/>
    <lineage>
        <taxon>Bacteria</taxon>
        <taxon>Bacillati</taxon>
        <taxon>Actinomycetota</taxon>
        <taxon>Actinomycetes</taxon>
        <taxon>Propionibacteriales</taxon>
        <taxon>Propionibacteriaceae</taxon>
        <taxon>Parenemella</taxon>
    </lineage>
</organism>
<evidence type="ECO:0000259" key="2">
    <source>
        <dbReference type="Pfam" id="PF12146"/>
    </source>
</evidence>
<reference evidence="3 4" key="1">
    <citation type="submission" date="2017-07" db="EMBL/GenBank/DDBJ databases">
        <title>Draft whole genome sequences of clinical Proprionibacteriaceae strains.</title>
        <authorList>
            <person name="Bernier A.-M."/>
            <person name="Bernard K."/>
            <person name="Domingo M.-C."/>
        </authorList>
    </citation>
    <scope>NUCLEOTIDE SEQUENCE [LARGE SCALE GENOMIC DNA]</scope>
    <source>
        <strain evidence="3 4">NML 150081</strain>
    </source>
</reference>
<dbReference type="InterPro" id="IPR029058">
    <property type="entry name" value="AB_hydrolase_fold"/>
</dbReference>